<keyword evidence="3" id="KW-0560">Oxidoreductase</keyword>
<feature type="domain" description="Alcohol dehydrogenase-like N-terminal" evidence="5">
    <location>
        <begin position="24"/>
        <end position="121"/>
    </location>
</feature>
<dbReference type="Gene3D" id="3.90.180.10">
    <property type="entry name" value="Medium-chain alcohol dehydrogenases, catalytic domain"/>
    <property type="match status" value="1"/>
</dbReference>
<keyword evidence="2" id="KW-0862">Zinc</keyword>
<dbReference type="InterPro" id="IPR013154">
    <property type="entry name" value="ADH-like_N"/>
</dbReference>
<dbReference type="AlphaFoldDB" id="A0A0F9LY78"/>
<evidence type="ECO:0000259" key="4">
    <source>
        <dbReference type="Pfam" id="PF00107"/>
    </source>
</evidence>
<dbReference type="SUPFAM" id="SSF50129">
    <property type="entry name" value="GroES-like"/>
    <property type="match status" value="1"/>
</dbReference>
<sequence>MRVAMYYNNKDVRLEEMPTPQISPGEVLVKVLACGVCGSDVMEWYRINKAPLVLGHEATGEIVKAGDGVGQFKVGDRVFVSHHVPCNTCHYCLSGNHTACDTLRSTNFDPGGFAEYIRVPRINVDRGVFLLPDNLSFEDGTLIEPLACVVRGQRLVSIEPGHTVIVIGSGISGLLHILLAHATGARRVIATDINEYRLNMARKFGADFVIPADEDVPSHLLKLNGNRLADRVIVCTGAIPALNTALQSVDCGGTVLFFAPTDPGVDLPVRFNDFWRNSITLTSTYGASPIDIATAIELISTKRITVNEMITQRLGLADTGAGFQLVTDARESMKVIIEPHK</sequence>
<dbReference type="InterPro" id="IPR002328">
    <property type="entry name" value="ADH_Zn_CS"/>
</dbReference>
<evidence type="ECO:0000256" key="1">
    <source>
        <dbReference type="ARBA" id="ARBA00022723"/>
    </source>
</evidence>
<dbReference type="SUPFAM" id="SSF51735">
    <property type="entry name" value="NAD(P)-binding Rossmann-fold domains"/>
    <property type="match status" value="1"/>
</dbReference>
<dbReference type="CDD" id="cd08235">
    <property type="entry name" value="iditol_2_DH_like"/>
    <property type="match status" value="1"/>
</dbReference>
<keyword evidence="1" id="KW-0479">Metal-binding</keyword>
<dbReference type="GO" id="GO:0008270">
    <property type="term" value="F:zinc ion binding"/>
    <property type="evidence" value="ECO:0007669"/>
    <property type="project" value="InterPro"/>
</dbReference>
<dbReference type="PANTHER" id="PTHR43401">
    <property type="entry name" value="L-THREONINE 3-DEHYDROGENASE"/>
    <property type="match status" value="1"/>
</dbReference>
<reference evidence="6" key="1">
    <citation type="journal article" date="2015" name="Nature">
        <title>Complex archaea that bridge the gap between prokaryotes and eukaryotes.</title>
        <authorList>
            <person name="Spang A."/>
            <person name="Saw J.H."/>
            <person name="Jorgensen S.L."/>
            <person name="Zaremba-Niedzwiedzka K."/>
            <person name="Martijn J."/>
            <person name="Lind A.E."/>
            <person name="van Eijk R."/>
            <person name="Schleper C."/>
            <person name="Guy L."/>
            <person name="Ettema T.J."/>
        </authorList>
    </citation>
    <scope>NUCLEOTIDE SEQUENCE</scope>
</reference>
<dbReference type="InterPro" id="IPR036291">
    <property type="entry name" value="NAD(P)-bd_dom_sf"/>
</dbReference>
<evidence type="ECO:0000256" key="3">
    <source>
        <dbReference type="ARBA" id="ARBA00023002"/>
    </source>
</evidence>
<accession>A0A0F9LY78</accession>
<dbReference type="EMBL" id="LAZR01005412">
    <property type="protein sequence ID" value="KKN00120.1"/>
    <property type="molecule type" value="Genomic_DNA"/>
</dbReference>
<protein>
    <recommendedName>
        <fullName evidence="7">Enoyl reductase (ER) domain-containing protein</fullName>
    </recommendedName>
</protein>
<dbReference type="InterPro" id="IPR050129">
    <property type="entry name" value="Zn_alcohol_dh"/>
</dbReference>
<evidence type="ECO:0000313" key="6">
    <source>
        <dbReference type="EMBL" id="KKN00120.1"/>
    </source>
</evidence>
<feature type="domain" description="Alcohol dehydrogenase-like C-terminal" evidence="4">
    <location>
        <begin position="173"/>
        <end position="300"/>
    </location>
</feature>
<comment type="caution">
    <text evidence="6">The sequence shown here is derived from an EMBL/GenBank/DDBJ whole genome shotgun (WGS) entry which is preliminary data.</text>
</comment>
<name>A0A0F9LY78_9ZZZZ</name>
<proteinExistence type="predicted"/>
<organism evidence="6">
    <name type="scientific">marine sediment metagenome</name>
    <dbReference type="NCBI Taxonomy" id="412755"/>
    <lineage>
        <taxon>unclassified sequences</taxon>
        <taxon>metagenomes</taxon>
        <taxon>ecological metagenomes</taxon>
    </lineage>
</organism>
<dbReference type="InterPro" id="IPR011032">
    <property type="entry name" value="GroES-like_sf"/>
</dbReference>
<evidence type="ECO:0008006" key="7">
    <source>
        <dbReference type="Google" id="ProtNLM"/>
    </source>
</evidence>
<dbReference type="GO" id="GO:0016491">
    <property type="term" value="F:oxidoreductase activity"/>
    <property type="evidence" value="ECO:0007669"/>
    <property type="project" value="UniProtKB-KW"/>
</dbReference>
<dbReference type="InterPro" id="IPR013149">
    <property type="entry name" value="ADH-like_C"/>
</dbReference>
<dbReference type="Pfam" id="PF08240">
    <property type="entry name" value="ADH_N"/>
    <property type="match status" value="1"/>
</dbReference>
<dbReference type="PROSITE" id="PS00059">
    <property type="entry name" value="ADH_ZINC"/>
    <property type="match status" value="1"/>
</dbReference>
<gene>
    <name evidence="6" type="ORF">LCGC14_1141010</name>
</gene>
<evidence type="ECO:0000259" key="5">
    <source>
        <dbReference type="Pfam" id="PF08240"/>
    </source>
</evidence>
<dbReference type="Pfam" id="PF00107">
    <property type="entry name" value="ADH_zinc_N"/>
    <property type="match status" value="1"/>
</dbReference>
<dbReference type="Gene3D" id="3.40.50.720">
    <property type="entry name" value="NAD(P)-binding Rossmann-like Domain"/>
    <property type="match status" value="1"/>
</dbReference>
<evidence type="ECO:0000256" key="2">
    <source>
        <dbReference type="ARBA" id="ARBA00022833"/>
    </source>
</evidence>
<dbReference type="PANTHER" id="PTHR43401:SF2">
    <property type="entry name" value="L-THREONINE 3-DEHYDROGENASE"/>
    <property type="match status" value="1"/>
</dbReference>